<reference evidence="2 3" key="1">
    <citation type="submission" date="2019-12" db="EMBL/GenBank/DDBJ databases">
        <title>Whole-genome analyses of novel actinobacteria.</title>
        <authorList>
            <person name="Sahin N."/>
            <person name="Saygin H."/>
        </authorList>
    </citation>
    <scope>NUCLEOTIDE SEQUENCE [LARGE SCALE GENOMIC DNA]</scope>
    <source>
        <strain evidence="2 3">KC615</strain>
    </source>
</reference>
<proteinExistence type="predicted"/>
<dbReference type="PROSITE" id="PS51186">
    <property type="entry name" value="GNAT"/>
    <property type="match status" value="1"/>
</dbReference>
<dbReference type="PANTHER" id="PTHR43415">
    <property type="entry name" value="SPERMIDINE N(1)-ACETYLTRANSFERASE"/>
    <property type="match status" value="1"/>
</dbReference>
<keyword evidence="2" id="KW-0808">Transferase</keyword>
<dbReference type="SUPFAM" id="SSF55729">
    <property type="entry name" value="Acyl-CoA N-acyltransferases (Nat)"/>
    <property type="match status" value="1"/>
</dbReference>
<protein>
    <submittedName>
        <fullName evidence="2">GNAT family N-acetyltransferase</fullName>
    </submittedName>
</protein>
<gene>
    <name evidence="2" type="ORF">GSM42_16935</name>
</gene>
<dbReference type="Proteomes" id="UP000430692">
    <property type="component" value="Unassembled WGS sequence"/>
</dbReference>
<keyword evidence="3" id="KW-1185">Reference proteome</keyword>
<dbReference type="Pfam" id="PF13302">
    <property type="entry name" value="Acetyltransf_3"/>
    <property type="match status" value="1"/>
</dbReference>
<dbReference type="GO" id="GO:0016747">
    <property type="term" value="F:acyltransferase activity, transferring groups other than amino-acyl groups"/>
    <property type="evidence" value="ECO:0007669"/>
    <property type="project" value="InterPro"/>
</dbReference>
<dbReference type="EMBL" id="WUUL01000013">
    <property type="protein sequence ID" value="MXQ55369.1"/>
    <property type="molecule type" value="Genomic_DNA"/>
</dbReference>
<name>A0A6I4VU86_9BACL</name>
<evidence type="ECO:0000313" key="3">
    <source>
        <dbReference type="Proteomes" id="UP000430692"/>
    </source>
</evidence>
<sequence length="189" mass="22502">MHPVPFLRGEKIYLRTIYQEDIAKYFEMLFQAETRKLTGTQKSFTLRQVEQYIEEKSTDSSSILLLIALNENDVVIGDIQLLEIDNINRNCYIRIAIDNQSYQGRGYGSEAMKLMLEYAFGILNLHRVELNVFAYNERAIHVYERLGFQREGIQRDALYYDHAYHDSIIMSILEEEYRDRYIREQHVQK</sequence>
<evidence type="ECO:0000259" key="1">
    <source>
        <dbReference type="PROSITE" id="PS51186"/>
    </source>
</evidence>
<dbReference type="AlphaFoldDB" id="A0A6I4VU86"/>
<dbReference type="CDD" id="cd04301">
    <property type="entry name" value="NAT_SF"/>
    <property type="match status" value="1"/>
</dbReference>
<organism evidence="2 3">
    <name type="scientific">Shimazuella alba</name>
    <dbReference type="NCBI Taxonomy" id="2690964"/>
    <lineage>
        <taxon>Bacteria</taxon>
        <taxon>Bacillati</taxon>
        <taxon>Bacillota</taxon>
        <taxon>Bacilli</taxon>
        <taxon>Bacillales</taxon>
        <taxon>Thermoactinomycetaceae</taxon>
        <taxon>Shimazuella</taxon>
    </lineage>
</organism>
<comment type="caution">
    <text evidence="2">The sequence shown here is derived from an EMBL/GenBank/DDBJ whole genome shotgun (WGS) entry which is preliminary data.</text>
</comment>
<dbReference type="InterPro" id="IPR000182">
    <property type="entry name" value="GNAT_dom"/>
</dbReference>
<accession>A0A6I4VU86</accession>
<dbReference type="Gene3D" id="3.40.630.30">
    <property type="match status" value="1"/>
</dbReference>
<dbReference type="PANTHER" id="PTHR43415:SF3">
    <property type="entry name" value="GNAT-FAMILY ACETYLTRANSFERASE"/>
    <property type="match status" value="1"/>
</dbReference>
<evidence type="ECO:0000313" key="2">
    <source>
        <dbReference type="EMBL" id="MXQ55369.1"/>
    </source>
</evidence>
<dbReference type="InterPro" id="IPR016181">
    <property type="entry name" value="Acyl_CoA_acyltransferase"/>
</dbReference>
<dbReference type="RefSeq" id="WP_160802717.1">
    <property type="nucleotide sequence ID" value="NZ_WUUL01000013.1"/>
</dbReference>
<feature type="domain" description="N-acetyltransferase" evidence="1">
    <location>
        <begin position="12"/>
        <end position="175"/>
    </location>
</feature>